<dbReference type="AlphaFoldDB" id="A0A2J7ZR34"/>
<dbReference type="OrthoDB" id="14833at2759"/>
<dbReference type="SUPFAM" id="SSF144000">
    <property type="entry name" value="Oxysterol-binding protein-like"/>
    <property type="match status" value="1"/>
</dbReference>
<reference evidence="2 3" key="1">
    <citation type="journal article" date="2017" name="Mol. Biol. Evol.">
        <title>The 4-celled Tetrabaena socialis nuclear genome reveals the essential components for genetic control of cell number at the origin of multicellularity in the volvocine lineage.</title>
        <authorList>
            <person name="Featherston J."/>
            <person name="Arakaki Y."/>
            <person name="Hanschen E.R."/>
            <person name="Ferris P.J."/>
            <person name="Michod R.E."/>
            <person name="Olson B.J.S.C."/>
            <person name="Nozaki H."/>
            <person name="Durand P.M."/>
        </authorList>
    </citation>
    <scope>NUCLEOTIDE SEQUENCE [LARGE SCALE GENOMIC DNA]</scope>
    <source>
        <strain evidence="2 3">NIES-571</strain>
    </source>
</reference>
<evidence type="ECO:0000256" key="1">
    <source>
        <dbReference type="SAM" id="MobiDB-lite"/>
    </source>
</evidence>
<dbReference type="InterPro" id="IPR037239">
    <property type="entry name" value="OSBP_sf"/>
</dbReference>
<organism evidence="2 3">
    <name type="scientific">Tetrabaena socialis</name>
    <dbReference type="NCBI Taxonomy" id="47790"/>
    <lineage>
        <taxon>Eukaryota</taxon>
        <taxon>Viridiplantae</taxon>
        <taxon>Chlorophyta</taxon>
        <taxon>core chlorophytes</taxon>
        <taxon>Chlorophyceae</taxon>
        <taxon>CS clade</taxon>
        <taxon>Chlamydomonadales</taxon>
        <taxon>Tetrabaenaceae</taxon>
        <taxon>Tetrabaena</taxon>
    </lineage>
</organism>
<comment type="caution">
    <text evidence="2">The sequence shown here is derived from an EMBL/GenBank/DDBJ whole genome shotgun (WGS) entry which is preliminary data.</text>
</comment>
<evidence type="ECO:0000313" key="3">
    <source>
        <dbReference type="Proteomes" id="UP000236333"/>
    </source>
</evidence>
<keyword evidence="3" id="KW-1185">Reference proteome</keyword>
<dbReference type="Proteomes" id="UP000236333">
    <property type="component" value="Unassembled WGS sequence"/>
</dbReference>
<sequence length="154" mass="16453">MGDAAPAEAAPAAGGTLLGTLYQWGGSVVSYAQQQINSIMGWEDLEVVDPEAEKAKKGEDAVADGLLEQERKQAWGTKQFQQYIGADVTSLLSVPVWIMEPFTILQKAAEIMEYTELLDAADAEEDDFDRCGPRRAAGGGGESGGEMEAPVHAY</sequence>
<dbReference type="EMBL" id="PGGS01000605">
    <property type="protein sequence ID" value="PNH02735.1"/>
    <property type="molecule type" value="Genomic_DNA"/>
</dbReference>
<proteinExistence type="predicted"/>
<dbReference type="GO" id="GO:0008289">
    <property type="term" value="F:lipid binding"/>
    <property type="evidence" value="ECO:0007669"/>
    <property type="project" value="InterPro"/>
</dbReference>
<gene>
    <name evidence="2" type="ORF">TSOC_011261</name>
</gene>
<feature type="region of interest" description="Disordered" evidence="1">
    <location>
        <begin position="125"/>
        <end position="154"/>
    </location>
</feature>
<dbReference type="Pfam" id="PF01237">
    <property type="entry name" value="Oxysterol_BP"/>
    <property type="match status" value="1"/>
</dbReference>
<dbReference type="InterPro" id="IPR000648">
    <property type="entry name" value="Oxysterol-bd"/>
</dbReference>
<protein>
    <submittedName>
        <fullName evidence="2">Oxysterol-binding protein-related protein 3A</fullName>
    </submittedName>
</protein>
<name>A0A2J7ZR34_9CHLO</name>
<accession>A0A2J7ZR34</accession>
<evidence type="ECO:0000313" key="2">
    <source>
        <dbReference type="EMBL" id="PNH02735.1"/>
    </source>
</evidence>